<dbReference type="RefSeq" id="XP_056554975.1">
    <property type="nucleotide sequence ID" value="XM_056699562.1"/>
</dbReference>
<dbReference type="GO" id="GO:0016491">
    <property type="term" value="F:oxidoreductase activity"/>
    <property type="evidence" value="ECO:0007669"/>
    <property type="project" value="UniProtKB-KW"/>
</dbReference>
<dbReference type="Pfam" id="PF00106">
    <property type="entry name" value="adh_short"/>
    <property type="match status" value="1"/>
</dbReference>
<protein>
    <submittedName>
        <fullName evidence="3">Uncharacterized protein</fullName>
    </submittedName>
</protein>
<keyword evidence="4" id="KW-1185">Reference proteome</keyword>
<organism evidence="3 4">
    <name type="scientific">Penicillium cataractarum</name>
    <dbReference type="NCBI Taxonomy" id="2100454"/>
    <lineage>
        <taxon>Eukaryota</taxon>
        <taxon>Fungi</taxon>
        <taxon>Dikarya</taxon>
        <taxon>Ascomycota</taxon>
        <taxon>Pezizomycotina</taxon>
        <taxon>Eurotiomycetes</taxon>
        <taxon>Eurotiomycetidae</taxon>
        <taxon>Eurotiales</taxon>
        <taxon>Aspergillaceae</taxon>
        <taxon>Penicillium</taxon>
    </lineage>
</organism>
<dbReference type="SUPFAM" id="SSF51735">
    <property type="entry name" value="NAD(P)-binding Rossmann-fold domains"/>
    <property type="match status" value="1"/>
</dbReference>
<sequence>MSVKQLLRSEVVLEKYGKSLAGKTILITGISEQSIAGELAIQLSTADPRLLILSARTESKVAPIIEKIKESKPDVETRFLGIELADLSSVRRAIEHGLSDVPKIDHVVFVAGVMACPFDKTKDGFEMQFGVNYVANFLLVKLLLPKVQAAGPGSSIIITSSAIMRQGKVHLDDLDFSDGKIYDPWAAYGQSNAARTMFAKRLGEKLKVQGIRVFSIDPGSVNTGLQRHCPPEFLEMVKAWEKPGSLVDADGNKFDMQPWATRSEGAATMITGMIDTTISVDDNGSFLCQNAVANDHMHSHVRNEENITRLWEISEELIGEKYDI</sequence>
<dbReference type="GeneID" id="81438741"/>
<dbReference type="PANTHER" id="PTHR43157:SF31">
    <property type="entry name" value="PHOSPHATIDYLINOSITOL-GLYCAN BIOSYNTHESIS CLASS F PROTEIN"/>
    <property type="match status" value="1"/>
</dbReference>
<evidence type="ECO:0000256" key="2">
    <source>
        <dbReference type="ARBA" id="ARBA00023002"/>
    </source>
</evidence>
<comment type="caution">
    <text evidence="3">The sequence shown here is derived from an EMBL/GenBank/DDBJ whole genome shotgun (WGS) entry which is preliminary data.</text>
</comment>
<proteinExistence type="inferred from homology"/>
<dbReference type="InterPro" id="IPR002347">
    <property type="entry name" value="SDR_fam"/>
</dbReference>
<dbReference type="InterPro" id="IPR036291">
    <property type="entry name" value="NAD(P)-bd_dom_sf"/>
</dbReference>
<accession>A0A9W9V8T8</accession>
<dbReference type="OrthoDB" id="191139at2759"/>
<dbReference type="AlphaFoldDB" id="A0A9W9V8T8"/>
<dbReference type="PANTHER" id="PTHR43157">
    <property type="entry name" value="PHOSPHATIDYLINOSITOL-GLYCAN BIOSYNTHESIS CLASS F PROTEIN-RELATED"/>
    <property type="match status" value="1"/>
</dbReference>
<dbReference type="Gene3D" id="3.40.50.720">
    <property type="entry name" value="NAD(P)-binding Rossmann-like Domain"/>
    <property type="match status" value="1"/>
</dbReference>
<evidence type="ECO:0000313" key="3">
    <source>
        <dbReference type="EMBL" id="KAJ5370541.1"/>
    </source>
</evidence>
<evidence type="ECO:0000313" key="4">
    <source>
        <dbReference type="Proteomes" id="UP001147782"/>
    </source>
</evidence>
<keyword evidence="2" id="KW-0560">Oxidoreductase</keyword>
<evidence type="ECO:0000256" key="1">
    <source>
        <dbReference type="ARBA" id="ARBA00006484"/>
    </source>
</evidence>
<dbReference type="EMBL" id="JAPZBS010000005">
    <property type="protein sequence ID" value="KAJ5370541.1"/>
    <property type="molecule type" value="Genomic_DNA"/>
</dbReference>
<reference evidence="3" key="2">
    <citation type="journal article" date="2023" name="IMA Fungus">
        <title>Comparative genomic study of the Penicillium genus elucidates a diverse pangenome and 15 lateral gene transfer events.</title>
        <authorList>
            <person name="Petersen C."/>
            <person name="Sorensen T."/>
            <person name="Nielsen M.R."/>
            <person name="Sondergaard T.E."/>
            <person name="Sorensen J.L."/>
            <person name="Fitzpatrick D.A."/>
            <person name="Frisvad J.C."/>
            <person name="Nielsen K.L."/>
        </authorList>
    </citation>
    <scope>NUCLEOTIDE SEQUENCE</scope>
    <source>
        <strain evidence="3">IBT 29864</strain>
    </source>
</reference>
<reference evidence="3" key="1">
    <citation type="submission" date="2022-11" db="EMBL/GenBank/DDBJ databases">
        <authorList>
            <person name="Petersen C."/>
        </authorList>
    </citation>
    <scope>NUCLEOTIDE SEQUENCE</scope>
    <source>
        <strain evidence="3">IBT 29864</strain>
    </source>
</reference>
<dbReference type="Proteomes" id="UP001147782">
    <property type="component" value="Unassembled WGS sequence"/>
</dbReference>
<comment type="similarity">
    <text evidence="1">Belongs to the short-chain dehydrogenases/reductases (SDR) family.</text>
</comment>
<gene>
    <name evidence="3" type="ORF">N7496_006633</name>
</gene>
<name>A0A9W9V8T8_9EURO</name>